<evidence type="ECO:0000256" key="6">
    <source>
        <dbReference type="ARBA" id="ARBA00022723"/>
    </source>
</evidence>
<dbReference type="InterPro" id="IPR001128">
    <property type="entry name" value="Cyt_P450"/>
</dbReference>
<reference evidence="16 17" key="1">
    <citation type="submission" date="2016-04" db="EMBL/GenBank/DDBJ databases">
        <title>A degradative enzymes factory behind the ericoid mycorrhizal symbiosis.</title>
        <authorList>
            <consortium name="DOE Joint Genome Institute"/>
            <person name="Martino E."/>
            <person name="Morin E."/>
            <person name="Grelet G."/>
            <person name="Kuo A."/>
            <person name="Kohler A."/>
            <person name="Daghino S."/>
            <person name="Barry K."/>
            <person name="Choi C."/>
            <person name="Cichocki N."/>
            <person name="Clum A."/>
            <person name="Copeland A."/>
            <person name="Hainaut M."/>
            <person name="Haridas S."/>
            <person name="Labutti K."/>
            <person name="Lindquist E."/>
            <person name="Lipzen A."/>
            <person name="Khouja H.-R."/>
            <person name="Murat C."/>
            <person name="Ohm R."/>
            <person name="Olson A."/>
            <person name="Spatafora J."/>
            <person name="Veneault-Fourrey C."/>
            <person name="Henrissat B."/>
            <person name="Grigoriev I."/>
            <person name="Martin F."/>
            <person name="Perotto S."/>
        </authorList>
    </citation>
    <scope>NUCLEOTIDE SEQUENCE [LARGE SCALE GENOMIC DNA]</scope>
    <source>
        <strain evidence="16 17">F</strain>
    </source>
</reference>
<dbReference type="Pfam" id="PF00067">
    <property type="entry name" value="p450"/>
    <property type="match status" value="1"/>
</dbReference>
<dbReference type="GO" id="GO:0004563">
    <property type="term" value="F:beta-N-acetylhexosaminidase activity"/>
    <property type="evidence" value="ECO:0007669"/>
    <property type="project" value="UniProtKB-EC"/>
</dbReference>
<dbReference type="GO" id="GO:0016705">
    <property type="term" value="F:oxidoreductase activity, acting on paired donors, with incorporation or reduction of molecular oxygen"/>
    <property type="evidence" value="ECO:0007669"/>
    <property type="project" value="InterPro"/>
</dbReference>
<evidence type="ECO:0000256" key="7">
    <source>
        <dbReference type="ARBA" id="ARBA00022801"/>
    </source>
</evidence>
<keyword evidence="10" id="KW-0503">Monooxygenase</keyword>
<evidence type="ECO:0000313" key="16">
    <source>
        <dbReference type="EMBL" id="PMD31220.1"/>
    </source>
</evidence>
<comment type="cofactor">
    <cofactor evidence="2">
        <name>heme</name>
        <dbReference type="ChEBI" id="CHEBI:30413"/>
    </cofactor>
</comment>
<dbReference type="AlphaFoldDB" id="A0A2J6QY84"/>
<feature type="domain" description="Glycoside hydrolase family 20 catalytic" evidence="14">
    <location>
        <begin position="239"/>
        <end position="407"/>
    </location>
</feature>
<evidence type="ECO:0000313" key="17">
    <source>
        <dbReference type="Proteomes" id="UP000235786"/>
    </source>
</evidence>
<feature type="domain" description="Beta-hexosaminidase eukaryotic type N-terminal" evidence="15">
    <location>
        <begin position="2"/>
        <end position="90"/>
    </location>
</feature>
<evidence type="ECO:0000256" key="8">
    <source>
        <dbReference type="ARBA" id="ARBA00023002"/>
    </source>
</evidence>
<dbReference type="GO" id="GO:0004497">
    <property type="term" value="F:monooxygenase activity"/>
    <property type="evidence" value="ECO:0007669"/>
    <property type="project" value="UniProtKB-KW"/>
</dbReference>
<feature type="active site" description="Proton donor" evidence="13">
    <location>
        <position position="239"/>
    </location>
</feature>
<proteinExistence type="inferred from homology"/>
<dbReference type="SUPFAM" id="SSF55545">
    <property type="entry name" value="beta-N-acetylhexosaminidase-like domain"/>
    <property type="match status" value="1"/>
</dbReference>
<feature type="domain" description="Glycoside hydrolase family 20 catalytic" evidence="14">
    <location>
        <begin position="114"/>
        <end position="223"/>
    </location>
</feature>
<dbReference type="Gene3D" id="1.10.630.10">
    <property type="entry name" value="Cytochrome P450"/>
    <property type="match status" value="1"/>
</dbReference>
<dbReference type="GO" id="GO:0005975">
    <property type="term" value="P:carbohydrate metabolic process"/>
    <property type="evidence" value="ECO:0007669"/>
    <property type="project" value="InterPro"/>
</dbReference>
<dbReference type="Gene3D" id="3.30.379.10">
    <property type="entry name" value="Chitobiase/beta-hexosaminidase domain 2-like"/>
    <property type="match status" value="1"/>
</dbReference>
<name>A0A2J6QY84_HYAVF</name>
<evidence type="ECO:0000256" key="5">
    <source>
        <dbReference type="ARBA" id="ARBA00012663"/>
    </source>
</evidence>
<dbReference type="InterPro" id="IPR029019">
    <property type="entry name" value="HEX_eukaryotic_N"/>
</dbReference>
<accession>A0A2J6QY84</accession>
<dbReference type="GO" id="GO:0020037">
    <property type="term" value="F:heme binding"/>
    <property type="evidence" value="ECO:0007669"/>
    <property type="project" value="InterPro"/>
</dbReference>
<protein>
    <recommendedName>
        <fullName evidence="5">beta-N-acetylhexosaminidase</fullName>
        <ecNumber evidence="5">3.2.1.52</ecNumber>
    </recommendedName>
</protein>
<dbReference type="InterPro" id="IPR036396">
    <property type="entry name" value="Cyt_P450_sf"/>
</dbReference>
<dbReference type="OrthoDB" id="1470350at2759"/>
<evidence type="ECO:0000256" key="3">
    <source>
        <dbReference type="ARBA" id="ARBA00006285"/>
    </source>
</evidence>
<dbReference type="Gene3D" id="3.20.20.80">
    <property type="entry name" value="Glycosidases"/>
    <property type="match status" value="2"/>
</dbReference>
<evidence type="ECO:0000256" key="4">
    <source>
        <dbReference type="ARBA" id="ARBA00010617"/>
    </source>
</evidence>
<dbReference type="Pfam" id="PF14845">
    <property type="entry name" value="Glycohydro_20b2"/>
    <property type="match status" value="1"/>
</dbReference>
<sequence length="991" mass="112635">MDTLLKQNFVPWKLFPRNSNFEPEDCDCEKPYIKSLTIVQTGNDNSSTFKPLAGQVDESYNLTIGTNGQASINAVSYIGVLHALETFTQLFFQHSEKGVYTNMAPVTITDAPRFQHRGLNMDVSRNWYPVEDILRTIDAISWNKFNRLHLHMTDSQSWPMDIPAIPELSRKGAYQKGLSYSSKDVQRIQTYGIERGVEVFIEFDMPGHTTSIALSHPELIAVYDMQPYDVNVQDYLYDETVRSNDTKVLQPLIQKLVNHTHGLIRKAGLSPIVWEEMALVWNLELGDDVVVQTWLGSDAIAQVTAMGHKVIAGDYNFWYLDCGKGQWLDFTEGAAFNRYYPFADYCSPYKNWRLMYSYDPLAGVPTDQQHLVLGGEVHIWSEQTDPVNLDDMVWPRASAAGEVLWSGRQDANGMNRTQLDASPRLAEMRERMVKRGIRAGPVQMIFCTQNNATECALTHMIEEILQHASPKLVFVAVVAILILVKVTQWITTEWKIRSLGGHAYRVKTWLPGDVDLIARAINGTIHHKNLEVWNRFFTHPTGSRYTVEGAPAGRRCIFTAEPENIKAILATQFTDYGKGEPFHREWKDFLGDSIFTTDLDQWHNSRQLIRPQFIKDRVSDLEVFEEHVQILMNQIDTAGKKWDGSQGGEIDVSDLFFRYTLDAATHFLLGRSVGSLENGDQEFAIAFGEAQRVQNIITRAGPLNIFVPRKSFYKSIKVINEFVNPYIEETLHFTPEELATKTKTEEGYTFLHALASFTRDRTILRDQLVAVLLAGRDTTASTLSWTFYEMARHPDVFKKLREEIIQTVGLEQAPTYSDLKNMKYLQNVMAETLRLYPVVPFNVRLALKDTTLPTGGGPDGLSPIGVLKDTPIGYSTLVMQRRPDLTPPSPSPTHHSAQISVTDFCPERWLTWQPKPWTYIPFNGGPRICIGQQFALTEMGYTIVRLLQKYDRIENHMHVVDGGDPCLKAEIVLQPGQGVRVGFFRKEGEKK</sequence>
<keyword evidence="8" id="KW-0560">Oxidoreductase</keyword>
<dbReference type="PANTHER" id="PTHR24287">
    <property type="entry name" value="P450, PUTATIVE (EUROFUNG)-RELATED"/>
    <property type="match status" value="1"/>
</dbReference>
<evidence type="ECO:0000256" key="11">
    <source>
        <dbReference type="ARBA" id="ARBA00023180"/>
    </source>
</evidence>
<dbReference type="SUPFAM" id="SSF51445">
    <property type="entry name" value="(Trans)glycosidases"/>
    <property type="match status" value="1"/>
</dbReference>
<keyword evidence="11" id="KW-0325">Glycoprotein</keyword>
<comment type="similarity">
    <text evidence="3">Belongs to the glycosyl hydrolase 20 family.</text>
</comment>
<dbReference type="InterPro" id="IPR025705">
    <property type="entry name" value="Beta_hexosaminidase_sua/sub"/>
</dbReference>
<dbReference type="InterPro" id="IPR017853">
    <property type="entry name" value="GH"/>
</dbReference>
<comment type="similarity">
    <text evidence="4">Belongs to the cytochrome P450 family.</text>
</comment>
<gene>
    <name evidence="16" type="ORF">L207DRAFT_558725</name>
</gene>
<keyword evidence="9" id="KW-0408">Iron</keyword>
<dbReference type="STRING" id="1149755.A0A2J6QY84"/>
<dbReference type="Proteomes" id="UP000235786">
    <property type="component" value="Unassembled WGS sequence"/>
</dbReference>
<keyword evidence="7 16" id="KW-0378">Hydrolase</keyword>
<evidence type="ECO:0000259" key="15">
    <source>
        <dbReference type="Pfam" id="PF14845"/>
    </source>
</evidence>
<dbReference type="InterPro" id="IPR047146">
    <property type="entry name" value="Cyt_P450_E_CYP52_fungi"/>
</dbReference>
<dbReference type="EMBL" id="KZ613963">
    <property type="protein sequence ID" value="PMD31220.1"/>
    <property type="molecule type" value="Genomic_DNA"/>
</dbReference>
<evidence type="ECO:0000256" key="9">
    <source>
        <dbReference type="ARBA" id="ARBA00023004"/>
    </source>
</evidence>
<dbReference type="InterPro" id="IPR015883">
    <property type="entry name" value="Glyco_hydro_20_cat"/>
</dbReference>
<dbReference type="PANTHER" id="PTHR24287:SF5">
    <property type="entry name" value="P450, PUTATIVE (EUROFUNG)-RELATED"/>
    <property type="match status" value="1"/>
</dbReference>
<dbReference type="PROSITE" id="PS00086">
    <property type="entry name" value="CYTOCHROME_P450"/>
    <property type="match status" value="1"/>
</dbReference>
<evidence type="ECO:0000256" key="10">
    <source>
        <dbReference type="ARBA" id="ARBA00023033"/>
    </source>
</evidence>
<evidence type="ECO:0000259" key="14">
    <source>
        <dbReference type="Pfam" id="PF00728"/>
    </source>
</evidence>
<dbReference type="CDD" id="cd11063">
    <property type="entry name" value="CYP52"/>
    <property type="match status" value="1"/>
</dbReference>
<evidence type="ECO:0000256" key="1">
    <source>
        <dbReference type="ARBA" id="ARBA00001231"/>
    </source>
</evidence>
<dbReference type="InterPro" id="IPR017972">
    <property type="entry name" value="Cyt_P450_CS"/>
</dbReference>
<comment type="catalytic activity">
    <reaction evidence="1">
        <text>Hydrolysis of terminal non-reducing N-acetyl-D-hexosamine residues in N-acetyl-beta-D-hexosaminides.</text>
        <dbReference type="EC" id="3.2.1.52"/>
    </reaction>
</comment>
<dbReference type="PRINTS" id="PR00738">
    <property type="entry name" value="GLHYDRLASE20"/>
</dbReference>
<keyword evidence="17" id="KW-1185">Reference proteome</keyword>
<organism evidence="16 17">
    <name type="scientific">Hyaloscypha variabilis (strain UAMH 11265 / GT02V1 / F)</name>
    <name type="common">Meliniomyces variabilis</name>
    <dbReference type="NCBI Taxonomy" id="1149755"/>
    <lineage>
        <taxon>Eukaryota</taxon>
        <taxon>Fungi</taxon>
        <taxon>Dikarya</taxon>
        <taxon>Ascomycota</taxon>
        <taxon>Pezizomycotina</taxon>
        <taxon>Leotiomycetes</taxon>
        <taxon>Helotiales</taxon>
        <taxon>Hyaloscyphaceae</taxon>
        <taxon>Hyaloscypha</taxon>
        <taxon>Hyaloscypha variabilis</taxon>
    </lineage>
</organism>
<dbReference type="InterPro" id="IPR029018">
    <property type="entry name" value="Hex-like_dom2"/>
</dbReference>
<dbReference type="SUPFAM" id="SSF48264">
    <property type="entry name" value="Cytochrome P450"/>
    <property type="match status" value="1"/>
</dbReference>
<keyword evidence="6" id="KW-0479">Metal-binding</keyword>
<dbReference type="GO" id="GO:0005506">
    <property type="term" value="F:iron ion binding"/>
    <property type="evidence" value="ECO:0007669"/>
    <property type="project" value="InterPro"/>
</dbReference>
<keyword evidence="12" id="KW-0326">Glycosidase</keyword>
<dbReference type="Pfam" id="PF00728">
    <property type="entry name" value="Glyco_hydro_20"/>
    <property type="match status" value="2"/>
</dbReference>
<evidence type="ECO:0000256" key="12">
    <source>
        <dbReference type="ARBA" id="ARBA00023295"/>
    </source>
</evidence>
<evidence type="ECO:0000256" key="2">
    <source>
        <dbReference type="ARBA" id="ARBA00001971"/>
    </source>
</evidence>
<dbReference type="EC" id="3.2.1.52" evidence="5"/>
<evidence type="ECO:0000256" key="13">
    <source>
        <dbReference type="PIRSR" id="PIRSR625705-1"/>
    </source>
</evidence>